<protein>
    <submittedName>
        <fullName evidence="2">Uncharacterized protein</fullName>
    </submittedName>
</protein>
<feature type="compositionally biased region" description="Basic residues" evidence="1">
    <location>
        <begin position="50"/>
        <end position="65"/>
    </location>
</feature>
<organism evidence="2 3">
    <name type="scientific">Necator americanus</name>
    <name type="common">Human hookworm</name>
    <dbReference type="NCBI Taxonomy" id="51031"/>
    <lineage>
        <taxon>Eukaryota</taxon>
        <taxon>Metazoa</taxon>
        <taxon>Ecdysozoa</taxon>
        <taxon>Nematoda</taxon>
        <taxon>Chromadorea</taxon>
        <taxon>Rhabditida</taxon>
        <taxon>Rhabditina</taxon>
        <taxon>Rhabditomorpha</taxon>
        <taxon>Strongyloidea</taxon>
        <taxon>Ancylostomatidae</taxon>
        <taxon>Bunostominae</taxon>
        <taxon>Necator</taxon>
    </lineage>
</organism>
<name>W2TC23_NECAM</name>
<feature type="compositionally biased region" description="Gly residues" evidence="1">
    <location>
        <begin position="9"/>
        <end position="21"/>
    </location>
</feature>
<proteinExistence type="predicted"/>
<dbReference type="AlphaFoldDB" id="W2TC23"/>
<reference evidence="3" key="1">
    <citation type="journal article" date="2014" name="Nat. Genet.">
        <title>Genome of the human hookworm Necator americanus.</title>
        <authorList>
            <person name="Tang Y.T."/>
            <person name="Gao X."/>
            <person name="Rosa B.A."/>
            <person name="Abubucker S."/>
            <person name="Hallsworth-Pepin K."/>
            <person name="Martin J."/>
            <person name="Tyagi R."/>
            <person name="Heizer E."/>
            <person name="Zhang X."/>
            <person name="Bhonagiri-Palsikar V."/>
            <person name="Minx P."/>
            <person name="Warren W.C."/>
            <person name="Wang Q."/>
            <person name="Zhan B."/>
            <person name="Hotez P.J."/>
            <person name="Sternberg P.W."/>
            <person name="Dougall A."/>
            <person name="Gaze S.T."/>
            <person name="Mulvenna J."/>
            <person name="Sotillo J."/>
            <person name="Ranganathan S."/>
            <person name="Rabelo E.M."/>
            <person name="Wilson R.K."/>
            <person name="Felgner P.L."/>
            <person name="Bethony J."/>
            <person name="Hawdon J.M."/>
            <person name="Gasser R.B."/>
            <person name="Loukas A."/>
            <person name="Mitreva M."/>
        </authorList>
    </citation>
    <scope>NUCLEOTIDE SEQUENCE [LARGE SCALE GENOMIC DNA]</scope>
</reference>
<feature type="compositionally biased region" description="Basic and acidic residues" evidence="1">
    <location>
        <begin position="40"/>
        <end position="49"/>
    </location>
</feature>
<dbReference type="EMBL" id="KI659520">
    <property type="protein sequence ID" value="ETN79373.1"/>
    <property type="molecule type" value="Genomic_DNA"/>
</dbReference>
<keyword evidence="3" id="KW-1185">Reference proteome</keyword>
<evidence type="ECO:0000313" key="2">
    <source>
        <dbReference type="EMBL" id="ETN79373.1"/>
    </source>
</evidence>
<feature type="region of interest" description="Disordered" evidence="1">
    <location>
        <begin position="1"/>
        <end position="65"/>
    </location>
</feature>
<dbReference type="KEGG" id="nai:NECAME_09871"/>
<accession>W2TC23</accession>
<evidence type="ECO:0000256" key="1">
    <source>
        <dbReference type="SAM" id="MobiDB-lite"/>
    </source>
</evidence>
<dbReference type="Proteomes" id="UP000053676">
    <property type="component" value="Unassembled WGS sequence"/>
</dbReference>
<sequence>MLNTQKSLAGGGGGGWMGGGIPSWKNTYGGRGLAGNKHACKADDVNERNGRRKTSQHRRKPSKQH</sequence>
<evidence type="ECO:0000313" key="3">
    <source>
        <dbReference type="Proteomes" id="UP000053676"/>
    </source>
</evidence>
<gene>
    <name evidence="2" type="ORF">NECAME_09871</name>
</gene>